<name>A0A4U9VMH7_9SPHI</name>
<proteinExistence type="predicted"/>
<gene>
    <name evidence="1" type="ORF">NCTC11429_03425</name>
</gene>
<evidence type="ECO:0000313" key="2">
    <source>
        <dbReference type="Proteomes" id="UP000308196"/>
    </source>
</evidence>
<dbReference type="EMBL" id="LR590484">
    <property type="protein sequence ID" value="VTR46802.1"/>
    <property type="molecule type" value="Genomic_DNA"/>
</dbReference>
<dbReference type="AlphaFoldDB" id="A0A4U9VMH7"/>
<reference evidence="1 2" key="1">
    <citation type="submission" date="2019-05" db="EMBL/GenBank/DDBJ databases">
        <authorList>
            <consortium name="Pathogen Informatics"/>
        </authorList>
    </citation>
    <scope>NUCLEOTIDE SEQUENCE [LARGE SCALE GENOMIC DNA]</scope>
    <source>
        <strain evidence="1 2">NCTC11429</strain>
    </source>
</reference>
<accession>A0A4U9VMH7</accession>
<organism evidence="1 2">
    <name type="scientific">Sphingobacterium thalpophilum</name>
    <dbReference type="NCBI Taxonomy" id="259"/>
    <lineage>
        <taxon>Bacteria</taxon>
        <taxon>Pseudomonadati</taxon>
        <taxon>Bacteroidota</taxon>
        <taxon>Sphingobacteriia</taxon>
        <taxon>Sphingobacteriales</taxon>
        <taxon>Sphingobacteriaceae</taxon>
        <taxon>Sphingobacterium</taxon>
    </lineage>
</organism>
<dbReference type="PROSITE" id="PS51257">
    <property type="entry name" value="PROKAR_LIPOPROTEIN"/>
    <property type="match status" value="1"/>
</dbReference>
<dbReference type="Proteomes" id="UP000308196">
    <property type="component" value="Chromosome"/>
</dbReference>
<sequence length="128" mass="14605">MFKCCISASVVLAVLLCGCDPIRTVQIRPQKEDRRILVYLKSTDVTHVGISSPENPIDISLRSSPEFRQHYTIGKWDSQSIHDLLVNQIDSIVIFNGTQKKSYRTATSLQKFLESKRQTFSKHVILLK</sequence>
<evidence type="ECO:0000313" key="1">
    <source>
        <dbReference type="EMBL" id="VTR46802.1"/>
    </source>
</evidence>
<dbReference type="KEGG" id="stha:NCTC11429_03425"/>
<protein>
    <submittedName>
        <fullName evidence="1">Uncharacterized protein</fullName>
    </submittedName>
</protein>